<evidence type="ECO:0008006" key="5">
    <source>
        <dbReference type="Google" id="ProtNLM"/>
    </source>
</evidence>
<proteinExistence type="predicted"/>
<evidence type="ECO:0000256" key="1">
    <source>
        <dbReference type="SAM" id="MobiDB-lite"/>
    </source>
</evidence>
<sequence>MTHDDARTITSTALGLALVGGVAASIALASVAQADPQPKVTICHATGAEDHWVVITVDAASILDGNGQAGSGRNVIPPFVHTDNNGGNPVSYPGLNWQDNWEVDAHGAATGSVSSDDCVAGEFMSEPSATPSHTQTPTPTATQTSTPSPEVTPTVEPGPTETNDPDDSATPTPTPTPDVTETATAPEVTVTPTPTPDVTETTTAPEVTVTLTPTPDVTETTTAPEVTATPTPTPDVTETTAPTPGVTTTPSVPAPTTTVGGGTAVQPSGPVVETDVVSGPDSSLLGAGSALLVLGAGAVLAGTRRGRQHP</sequence>
<dbReference type="RefSeq" id="WP_035949727.1">
    <property type="nucleotide sequence ID" value="NZ_AVPI01000056.1"/>
</dbReference>
<feature type="chain" id="PRO_5046265850" description="Gram-positive cocci surface proteins LPxTG domain-containing protein" evidence="2">
    <location>
        <begin position="35"/>
        <end position="310"/>
    </location>
</feature>
<dbReference type="Proteomes" id="UP000029990">
    <property type="component" value="Unassembled WGS sequence"/>
</dbReference>
<feature type="compositionally biased region" description="Low complexity" evidence="1">
    <location>
        <begin position="177"/>
        <end position="258"/>
    </location>
</feature>
<comment type="caution">
    <text evidence="3">The sequence shown here is derived from an EMBL/GenBank/DDBJ whole genome shotgun (WGS) entry which is preliminary data.</text>
</comment>
<name>A0ABR4XD16_9MICO</name>
<keyword evidence="2" id="KW-0732">Signal</keyword>
<organism evidence="3 4">
    <name type="scientific">Knoellia flava TL1</name>
    <dbReference type="NCBI Taxonomy" id="1385518"/>
    <lineage>
        <taxon>Bacteria</taxon>
        <taxon>Bacillati</taxon>
        <taxon>Actinomycetota</taxon>
        <taxon>Actinomycetes</taxon>
        <taxon>Micrococcales</taxon>
        <taxon>Intrasporangiaceae</taxon>
        <taxon>Knoellia</taxon>
    </lineage>
</organism>
<feature type="compositionally biased region" description="Low complexity" evidence="1">
    <location>
        <begin position="127"/>
        <end position="162"/>
    </location>
</feature>
<protein>
    <recommendedName>
        <fullName evidence="5">Gram-positive cocci surface proteins LPxTG domain-containing protein</fullName>
    </recommendedName>
</protein>
<evidence type="ECO:0000313" key="3">
    <source>
        <dbReference type="EMBL" id="KGN29332.1"/>
    </source>
</evidence>
<feature type="region of interest" description="Disordered" evidence="1">
    <location>
        <begin position="108"/>
        <end position="281"/>
    </location>
</feature>
<evidence type="ECO:0000256" key="2">
    <source>
        <dbReference type="SAM" id="SignalP"/>
    </source>
</evidence>
<keyword evidence="4" id="KW-1185">Reference proteome</keyword>
<feature type="signal peptide" evidence="2">
    <location>
        <begin position="1"/>
        <end position="34"/>
    </location>
</feature>
<gene>
    <name evidence="3" type="ORF">N798_14935</name>
</gene>
<evidence type="ECO:0000313" key="4">
    <source>
        <dbReference type="Proteomes" id="UP000029990"/>
    </source>
</evidence>
<dbReference type="EMBL" id="AVPI01000056">
    <property type="protein sequence ID" value="KGN29332.1"/>
    <property type="molecule type" value="Genomic_DNA"/>
</dbReference>
<reference evidence="3 4" key="1">
    <citation type="submission" date="2013-08" db="EMBL/GenBank/DDBJ databases">
        <title>The genome sequence of Knoellia flava.</title>
        <authorList>
            <person name="Zhu W."/>
            <person name="Wang G."/>
        </authorList>
    </citation>
    <scope>NUCLEOTIDE SEQUENCE [LARGE SCALE GENOMIC DNA]</scope>
    <source>
        <strain evidence="3 4">TL1</strain>
    </source>
</reference>
<accession>A0ABR4XD16</accession>